<dbReference type="Proteomes" id="UP001363151">
    <property type="component" value="Unassembled WGS sequence"/>
</dbReference>
<dbReference type="PANTHER" id="PTHR10381">
    <property type="entry name" value="ATP-DEPENDENT CLP PROTEASE PROTEOLYTIC SUBUNIT"/>
    <property type="match status" value="1"/>
</dbReference>
<keyword evidence="5" id="KW-1185">Reference proteome</keyword>
<reference evidence="4 5" key="1">
    <citation type="submission" date="2024-03" db="EMBL/GenBank/DDBJ databases">
        <title>Aureococcus anophagefferens CCMP1851 and Kratosvirus quantuckense: Draft genome of a second virus-susceptible host strain in the model system.</title>
        <authorList>
            <person name="Chase E."/>
            <person name="Truchon A.R."/>
            <person name="Schepens W."/>
            <person name="Wilhelm S.W."/>
        </authorList>
    </citation>
    <scope>NUCLEOTIDE SEQUENCE [LARGE SCALE GENOMIC DNA]</scope>
    <source>
        <strain evidence="4 5">CCMP1851</strain>
    </source>
</reference>
<comment type="similarity">
    <text evidence="1 2">Belongs to the peptidase S14 family.</text>
</comment>
<evidence type="ECO:0000256" key="1">
    <source>
        <dbReference type="ARBA" id="ARBA00007039"/>
    </source>
</evidence>
<evidence type="ECO:0000313" key="5">
    <source>
        <dbReference type="Proteomes" id="UP001363151"/>
    </source>
</evidence>
<dbReference type="InterPro" id="IPR023562">
    <property type="entry name" value="ClpP/TepA"/>
</dbReference>
<organism evidence="4 5">
    <name type="scientific">Aureococcus anophagefferens</name>
    <name type="common">Harmful bloom alga</name>
    <dbReference type="NCBI Taxonomy" id="44056"/>
    <lineage>
        <taxon>Eukaryota</taxon>
        <taxon>Sar</taxon>
        <taxon>Stramenopiles</taxon>
        <taxon>Ochrophyta</taxon>
        <taxon>Pelagophyceae</taxon>
        <taxon>Pelagomonadales</taxon>
        <taxon>Pelagomonadaceae</taxon>
        <taxon>Aureococcus</taxon>
    </lineage>
</organism>
<dbReference type="Gene3D" id="3.90.226.10">
    <property type="entry name" value="2-enoyl-CoA Hydratase, Chain A, domain 1"/>
    <property type="match status" value="1"/>
</dbReference>
<dbReference type="EMBL" id="JBBJCI010000033">
    <property type="protein sequence ID" value="KAK7254025.1"/>
    <property type="molecule type" value="Genomic_DNA"/>
</dbReference>
<dbReference type="InterPro" id="IPR029045">
    <property type="entry name" value="ClpP/crotonase-like_dom_sf"/>
</dbReference>
<sequence>MLAARLLAVAALASALVSKPNALRRVPTKAAPRTAERRPMTMMPQGVPQVPYQPPGSDSHMFVDIYQRLYRDRIMLVGNFLDEEQANSLIAVLLYLRFEDPKKPISIYFNVPGALMKPCLAVYDTLQTLECPVTTVNLGLATGMGAFLCGAGTKGCRYALPNARFLMQRTGLDDPFQGQASDIGLVVRENLRDNDRMEKALVKMTGNSIDVIHQDMKRDFYLSAHEAVQYGLIDKVLIPQPKNLGRDKFSTGLGLTV</sequence>
<comment type="caution">
    <text evidence="4">The sequence shown here is derived from an EMBL/GenBank/DDBJ whole genome shotgun (WGS) entry which is preliminary data.</text>
</comment>
<keyword evidence="3" id="KW-0732">Signal</keyword>
<dbReference type="Pfam" id="PF00574">
    <property type="entry name" value="CLP_protease"/>
    <property type="match status" value="1"/>
</dbReference>
<dbReference type="CDD" id="cd07017">
    <property type="entry name" value="S14_ClpP_2"/>
    <property type="match status" value="1"/>
</dbReference>
<proteinExistence type="inferred from homology"/>
<evidence type="ECO:0000313" key="4">
    <source>
        <dbReference type="EMBL" id="KAK7254025.1"/>
    </source>
</evidence>
<accession>A0ABR1GDC2</accession>
<gene>
    <name evidence="4" type="ORF">SO694_000037120</name>
</gene>
<dbReference type="SUPFAM" id="SSF52096">
    <property type="entry name" value="ClpP/crotonase"/>
    <property type="match status" value="1"/>
</dbReference>
<evidence type="ECO:0000256" key="3">
    <source>
        <dbReference type="SAM" id="SignalP"/>
    </source>
</evidence>
<name>A0ABR1GDC2_AURAN</name>
<feature type="signal peptide" evidence="3">
    <location>
        <begin position="1"/>
        <end position="22"/>
    </location>
</feature>
<feature type="chain" id="PRO_5047482237" description="ATP-dependent Clp protease proteolytic subunit" evidence="3">
    <location>
        <begin position="23"/>
        <end position="257"/>
    </location>
</feature>
<protein>
    <recommendedName>
        <fullName evidence="2">ATP-dependent Clp protease proteolytic subunit</fullName>
    </recommendedName>
</protein>
<evidence type="ECO:0000256" key="2">
    <source>
        <dbReference type="RuleBase" id="RU003567"/>
    </source>
</evidence>
<dbReference type="InterPro" id="IPR001907">
    <property type="entry name" value="ClpP"/>
</dbReference>
<dbReference type="PRINTS" id="PR00127">
    <property type="entry name" value="CLPPROTEASEP"/>
</dbReference>
<dbReference type="PANTHER" id="PTHR10381:SF11">
    <property type="entry name" value="ATP-DEPENDENT CLP PROTEASE PROTEOLYTIC SUBUNIT, MITOCHONDRIAL"/>
    <property type="match status" value="1"/>
</dbReference>